<dbReference type="InterPro" id="IPR000620">
    <property type="entry name" value="EamA_dom"/>
</dbReference>
<dbReference type="Proteomes" id="UP000184510">
    <property type="component" value="Unassembled WGS sequence"/>
</dbReference>
<feature type="transmembrane region" description="Helical" evidence="1">
    <location>
        <begin position="200"/>
        <end position="219"/>
    </location>
</feature>
<proteinExistence type="predicted"/>
<sequence>MLQLHWLVVIVAFTAILGHLISLPASTLVVWRTAIAAIILFILIRPKVARDAHPFKLKATLTGIILGAHWMTFFGAIKLSNISICLTGLATLSLFTSITEAIQERRKPYFSEILLGAVVIPSMALIVGVEKGELAGILTALASALLAAIFTVINKHLVRQGTPPAAITQYEMLGACLTCLVTSLAMGLPIESYLPSQGDWLWLGLLATVCTVYAFSLNVKLLGHFSAFEANLAINFEPVYGILLAAVLFQEHKDLHPLFFVGTLLIVLANFAKPIIRRLRTIGTLRKNRPSVN</sequence>
<dbReference type="PANTHER" id="PTHR22911">
    <property type="entry name" value="ACYL-MALONYL CONDENSING ENZYME-RELATED"/>
    <property type="match status" value="1"/>
</dbReference>
<protein>
    <submittedName>
        <fullName evidence="3">Threonine/homoserine efflux transporter RhtA</fullName>
    </submittedName>
</protein>
<feature type="domain" description="EamA" evidence="2">
    <location>
        <begin position="135"/>
        <end position="269"/>
    </location>
</feature>
<feature type="transmembrane region" description="Helical" evidence="1">
    <location>
        <begin position="28"/>
        <end position="45"/>
    </location>
</feature>
<gene>
    <name evidence="3" type="ORF">SAMN02745181_2771</name>
</gene>
<keyword evidence="1" id="KW-1133">Transmembrane helix</keyword>
<evidence type="ECO:0000256" key="1">
    <source>
        <dbReference type="SAM" id="Phobius"/>
    </source>
</evidence>
<dbReference type="InterPro" id="IPR037185">
    <property type="entry name" value="EmrE-like"/>
</dbReference>
<feature type="transmembrane region" description="Helical" evidence="1">
    <location>
        <begin position="255"/>
        <end position="272"/>
    </location>
</feature>
<organism evidence="3 4">
    <name type="scientific">Rubritalea squalenifaciens DSM 18772</name>
    <dbReference type="NCBI Taxonomy" id="1123071"/>
    <lineage>
        <taxon>Bacteria</taxon>
        <taxon>Pseudomonadati</taxon>
        <taxon>Verrucomicrobiota</taxon>
        <taxon>Verrucomicrobiia</taxon>
        <taxon>Verrucomicrobiales</taxon>
        <taxon>Rubritaleaceae</taxon>
        <taxon>Rubritalea</taxon>
    </lineage>
</organism>
<name>A0A1M6N8D6_9BACT</name>
<keyword evidence="1" id="KW-0812">Transmembrane</keyword>
<dbReference type="SUPFAM" id="SSF103481">
    <property type="entry name" value="Multidrug resistance efflux transporter EmrE"/>
    <property type="match status" value="1"/>
</dbReference>
<dbReference type="EMBL" id="FQYR01000005">
    <property type="protein sequence ID" value="SHJ91952.1"/>
    <property type="molecule type" value="Genomic_DNA"/>
</dbReference>
<dbReference type="Pfam" id="PF00892">
    <property type="entry name" value="EamA"/>
    <property type="match status" value="1"/>
</dbReference>
<keyword evidence="4" id="KW-1185">Reference proteome</keyword>
<dbReference type="InParanoid" id="A0A1M6N8D6"/>
<dbReference type="STRING" id="1123071.SAMN02745181_2771"/>
<feature type="transmembrane region" description="Helical" evidence="1">
    <location>
        <begin position="173"/>
        <end position="194"/>
    </location>
</feature>
<feature type="transmembrane region" description="Helical" evidence="1">
    <location>
        <begin position="231"/>
        <end position="249"/>
    </location>
</feature>
<evidence type="ECO:0000313" key="3">
    <source>
        <dbReference type="EMBL" id="SHJ91952.1"/>
    </source>
</evidence>
<feature type="transmembrane region" description="Helical" evidence="1">
    <location>
        <begin position="134"/>
        <end position="153"/>
    </location>
</feature>
<feature type="transmembrane region" description="Helical" evidence="1">
    <location>
        <begin position="109"/>
        <end position="128"/>
    </location>
</feature>
<evidence type="ECO:0000259" key="2">
    <source>
        <dbReference type="Pfam" id="PF00892"/>
    </source>
</evidence>
<accession>A0A1M6N8D6</accession>
<feature type="transmembrane region" description="Helical" evidence="1">
    <location>
        <begin position="81"/>
        <end position="102"/>
    </location>
</feature>
<keyword evidence="1" id="KW-0472">Membrane</keyword>
<dbReference type="GO" id="GO:0016020">
    <property type="term" value="C:membrane"/>
    <property type="evidence" value="ECO:0007669"/>
    <property type="project" value="InterPro"/>
</dbReference>
<dbReference type="PANTHER" id="PTHR22911:SF79">
    <property type="entry name" value="MOBA-LIKE NTP TRANSFERASE DOMAIN-CONTAINING PROTEIN"/>
    <property type="match status" value="1"/>
</dbReference>
<reference evidence="3 4" key="1">
    <citation type="submission" date="2016-11" db="EMBL/GenBank/DDBJ databases">
        <authorList>
            <person name="Jaros S."/>
            <person name="Januszkiewicz K."/>
            <person name="Wedrychowicz H."/>
        </authorList>
    </citation>
    <scope>NUCLEOTIDE SEQUENCE [LARGE SCALE GENOMIC DNA]</scope>
    <source>
        <strain evidence="3 4">DSM 18772</strain>
    </source>
</reference>
<evidence type="ECO:0000313" key="4">
    <source>
        <dbReference type="Proteomes" id="UP000184510"/>
    </source>
</evidence>
<dbReference type="AlphaFoldDB" id="A0A1M6N8D6"/>